<gene>
    <name evidence="1" type="ORF">GCM10007362_21000</name>
</gene>
<protein>
    <recommendedName>
        <fullName evidence="3">MORN repeat-containing protein</fullName>
    </recommendedName>
</protein>
<reference evidence="2" key="1">
    <citation type="journal article" date="2019" name="Int. J. Syst. Evol. Microbiol.">
        <title>The Global Catalogue of Microorganisms (GCM) 10K type strain sequencing project: providing services to taxonomists for standard genome sequencing and annotation.</title>
        <authorList>
            <consortium name="The Broad Institute Genomics Platform"/>
            <consortium name="The Broad Institute Genome Sequencing Center for Infectious Disease"/>
            <person name="Wu L."/>
            <person name="Ma J."/>
        </authorList>
    </citation>
    <scope>NUCLEOTIDE SEQUENCE [LARGE SCALE GENOMIC DNA]</scope>
    <source>
        <strain evidence="2">CCM 8702</strain>
    </source>
</reference>
<evidence type="ECO:0000313" key="2">
    <source>
        <dbReference type="Proteomes" id="UP000605427"/>
    </source>
</evidence>
<organism evidence="1 2">
    <name type="scientific">Saccharibacillus endophyticus</name>
    <dbReference type="NCBI Taxonomy" id="2060666"/>
    <lineage>
        <taxon>Bacteria</taxon>
        <taxon>Bacillati</taxon>
        <taxon>Bacillota</taxon>
        <taxon>Bacilli</taxon>
        <taxon>Bacillales</taxon>
        <taxon>Paenibacillaceae</taxon>
        <taxon>Saccharibacillus</taxon>
    </lineage>
</organism>
<sequence length="175" mass="20069">MELYFCGQKRPFGKGVIRQIGGNRKGSIDYKGEGENGLYVLDGDDYVLYRGCLERSSQKWVVRDEREEVVGRLSREKNGLETYYGYDAGLRGYYRIESDVGGYRIEGTNKEAAFVDTKKHRLKGHEYWLQTEDQMEGSVSEYEWVAVIQGIEVLRGQRSFWSQTITNAISGIVPL</sequence>
<evidence type="ECO:0008006" key="3">
    <source>
        <dbReference type="Google" id="ProtNLM"/>
    </source>
</evidence>
<accession>A0ABQ1ZUG7</accession>
<keyword evidence="2" id="KW-1185">Reference proteome</keyword>
<name>A0ABQ1ZUG7_9BACL</name>
<dbReference type="EMBL" id="BMDD01000002">
    <property type="protein sequence ID" value="GGH77362.1"/>
    <property type="molecule type" value="Genomic_DNA"/>
</dbReference>
<comment type="caution">
    <text evidence="1">The sequence shown here is derived from an EMBL/GenBank/DDBJ whole genome shotgun (WGS) entry which is preliminary data.</text>
</comment>
<dbReference type="Proteomes" id="UP000605427">
    <property type="component" value="Unassembled WGS sequence"/>
</dbReference>
<proteinExistence type="predicted"/>
<evidence type="ECO:0000313" key="1">
    <source>
        <dbReference type="EMBL" id="GGH77362.1"/>
    </source>
</evidence>
<dbReference type="RefSeq" id="WP_172243255.1">
    <property type="nucleotide sequence ID" value="NZ_BMDD01000002.1"/>
</dbReference>